<feature type="compositionally biased region" description="Basic residues" evidence="1">
    <location>
        <begin position="12"/>
        <end position="26"/>
    </location>
</feature>
<dbReference type="AlphaFoldDB" id="A0A6J4RTL0"/>
<proteinExistence type="predicted"/>
<protein>
    <submittedName>
        <fullName evidence="2">Uncharacterized protein</fullName>
    </submittedName>
</protein>
<feature type="compositionally biased region" description="Basic and acidic residues" evidence="1">
    <location>
        <begin position="36"/>
        <end position="48"/>
    </location>
</feature>
<reference evidence="2" key="1">
    <citation type="submission" date="2020-02" db="EMBL/GenBank/DDBJ databases">
        <authorList>
            <person name="Meier V. D."/>
        </authorList>
    </citation>
    <scope>NUCLEOTIDE SEQUENCE</scope>
    <source>
        <strain evidence="2">AVDCRST_MAG85</strain>
    </source>
</reference>
<feature type="compositionally biased region" description="Basic and acidic residues" evidence="1">
    <location>
        <begin position="1"/>
        <end position="11"/>
    </location>
</feature>
<accession>A0A6J4RTL0</accession>
<feature type="region of interest" description="Disordered" evidence="1">
    <location>
        <begin position="1"/>
        <end position="84"/>
    </location>
</feature>
<sequence length="115" mass="13124">GDPRGDRDGGRRLQRAVRDRRRRRHGAPADPVARVRGADRDGHLPRGDRAHRRHRRRDPGRLRQRARRRRAARRDPGGRRRAVRDVAAATGPGAVDLRAVRRAARGDRCRADHPV</sequence>
<feature type="compositionally biased region" description="Basic residues" evidence="1">
    <location>
        <begin position="49"/>
        <end position="72"/>
    </location>
</feature>
<gene>
    <name evidence="2" type="ORF">AVDCRST_MAG85-646</name>
</gene>
<feature type="non-terminal residue" evidence="2">
    <location>
        <position position="1"/>
    </location>
</feature>
<organism evidence="2">
    <name type="scientific">uncultured Solirubrobacteraceae bacterium</name>
    <dbReference type="NCBI Taxonomy" id="1162706"/>
    <lineage>
        <taxon>Bacteria</taxon>
        <taxon>Bacillati</taxon>
        <taxon>Actinomycetota</taxon>
        <taxon>Thermoleophilia</taxon>
        <taxon>Solirubrobacterales</taxon>
        <taxon>Solirubrobacteraceae</taxon>
        <taxon>environmental samples</taxon>
    </lineage>
</organism>
<dbReference type="EMBL" id="CADCVT010000066">
    <property type="protein sequence ID" value="CAA9480615.1"/>
    <property type="molecule type" value="Genomic_DNA"/>
</dbReference>
<name>A0A6J4RTL0_9ACTN</name>
<evidence type="ECO:0000256" key="1">
    <source>
        <dbReference type="SAM" id="MobiDB-lite"/>
    </source>
</evidence>
<feature type="non-terminal residue" evidence="2">
    <location>
        <position position="115"/>
    </location>
</feature>
<evidence type="ECO:0000313" key="2">
    <source>
        <dbReference type="EMBL" id="CAA9480615.1"/>
    </source>
</evidence>